<dbReference type="GO" id="GO:0005886">
    <property type="term" value="C:plasma membrane"/>
    <property type="evidence" value="ECO:0007669"/>
    <property type="project" value="UniProtKB-SubCell"/>
</dbReference>
<dbReference type="STRING" id="1189325.SAMN04488119_1046"/>
<feature type="transmembrane region" description="Helical" evidence="7">
    <location>
        <begin position="104"/>
        <end position="128"/>
    </location>
</feature>
<dbReference type="Proteomes" id="UP000184066">
    <property type="component" value="Unassembled WGS sequence"/>
</dbReference>
<evidence type="ECO:0000256" key="2">
    <source>
        <dbReference type="ARBA" id="ARBA00022448"/>
    </source>
</evidence>
<feature type="transmembrane region" description="Helical" evidence="7">
    <location>
        <begin position="174"/>
        <end position="195"/>
    </location>
</feature>
<keyword evidence="6 7" id="KW-0472">Membrane</keyword>
<evidence type="ECO:0000256" key="4">
    <source>
        <dbReference type="ARBA" id="ARBA00022692"/>
    </source>
</evidence>
<evidence type="ECO:0000256" key="1">
    <source>
        <dbReference type="ARBA" id="ARBA00004651"/>
    </source>
</evidence>
<gene>
    <name evidence="9" type="ORF">SAMN05216200_1046</name>
</gene>
<feature type="domain" description="Tripartite ATP-independent periplasmic transporters DctQ component" evidence="8">
    <location>
        <begin position="187"/>
        <end position="305"/>
    </location>
</feature>
<feature type="transmembrane region" description="Helical" evidence="7">
    <location>
        <begin position="293"/>
        <end position="315"/>
    </location>
</feature>
<keyword evidence="5 7" id="KW-1133">Transmembrane helix</keyword>
<organism evidence="9 10">
    <name type="scientific">Oceanicella actignis</name>
    <dbReference type="NCBI Taxonomy" id="1189325"/>
    <lineage>
        <taxon>Bacteria</taxon>
        <taxon>Pseudomonadati</taxon>
        <taxon>Pseudomonadota</taxon>
        <taxon>Alphaproteobacteria</taxon>
        <taxon>Rhodobacterales</taxon>
        <taxon>Paracoccaceae</taxon>
        <taxon>Oceanicella</taxon>
    </lineage>
</organism>
<evidence type="ECO:0000256" key="6">
    <source>
        <dbReference type="ARBA" id="ARBA00023136"/>
    </source>
</evidence>
<evidence type="ECO:0000313" key="10">
    <source>
        <dbReference type="Proteomes" id="UP000184066"/>
    </source>
</evidence>
<proteinExistence type="inferred from homology"/>
<evidence type="ECO:0000313" key="9">
    <source>
        <dbReference type="EMBL" id="SHN64441.1"/>
    </source>
</evidence>
<name>A0A1M7T1C6_9RHOB</name>
<keyword evidence="10" id="KW-1185">Reference proteome</keyword>
<comment type="subcellular location">
    <subcellularLocation>
        <location evidence="7">Cell inner membrane</location>
        <topology evidence="7">Multi-pass membrane protein</topology>
    </subcellularLocation>
    <subcellularLocation>
        <location evidence="1">Cell membrane</location>
        <topology evidence="1">Multi-pass membrane protein</topology>
    </subcellularLocation>
</comment>
<keyword evidence="7" id="KW-0997">Cell inner membrane</keyword>
<protein>
    <recommendedName>
        <fullName evidence="7">TRAP transporter small permease protein</fullName>
    </recommendedName>
</protein>
<evidence type="ECO:0000256" key="3">
    <source>
        <dbReference type="ARBA" id="ARBA00022475"/>
    </source>
</evidence>
<feature type="transmembrane region" description="Helical" evidence="7">
    <location>
        <begin position="26"/>
        <end position="46"/>
    </location>
</feature>
<dbReference type="GO" id="GO:0022857">
    <property type="term" value="F:transmembrane transporter activity"/>
    <property type="evidence" value="ECO:0007669"/>
    <property type="project" value="UniProtKB-UniRule"/>
</dbReference>
<dbReference type="OrthoDB" id="9794346at2"/>
<sequence length="336" mass="36218">MTLSGEEGRRIGKAGGNDGLDVAARLFGWVNLAMLAVFLAEIWLIYGAPEMPGPAQALAGGGAAAWVMLLAWPAAALAAAFWVVRTPLRGLREDCDDIAAFNAFLIRGCFFAVLYVGIADAAISFLRVEGLLEQVVGADLASDLGRSHFRGPNVHLPLVALGFATAFFSRTLGFTWLALLIVAAELLIVITRFIFSYEQAFMGDLVRFWYAALFLFASAHTLMEEGHVRVDVFYAGFRPRTKGMVNAVGTVLLGMVLCWTVLIIGFAGRSAIITGALSNYEVSQSGFGMYVKYLMAGYLGVFAITMLIQFTAYFFDAVADWRGEPGGRAHDGAHAA</sequence>
<dbReference type="RefSeq" id="WP_072746983.1">
    <property type="nucleotide sequence ID" value="NZ_FOHL01000004.1"/>
</dbReference>
<dbReference type="InterPro" id="IPR055348">
    <property type="entry name" value="DctQ"/>
</dbReference>
<comment type="subunit">
    <text evidence="7">The complex comprises the extracytoplasmic solute receptor protein and the two transmembrane proteins.</text>
</comment>
<reference evidence="9 10" key="1">
    <citation type="submission" date="2016-12" db="EMBL/GenBank/DDBJ databases">
        <authorList>
            <person name="Song W.-J."/>
            <person name="Kurnit D.M."/>
        </authorList>
    </citation>
    <scope>NUCLEOTIDE SEQUENCE [LARGE SCALE GENOMIC DNA]</scope>
    <source>
        <strain evidence="9 10">CGMCC 1.10808</strain>
    </source>
</reference>
<keyword evidence="2 7" id="KW-0813">Transport</keyword>
<comment type="similarity">
    <text evidence="7">Belongs to the TRAP transporter small permease family.</text>
</comment>
<dbReference type="AlphaFoldDB" id="A0A1M7T1C6"/>
<keyword evidence="4 7" id="KW-0812">Transmembrane</keyword>
<comment type="caution">
    <text evidence="7">Lacks conserved residue(s) required for the propagation of feature annotation.</text>
</comment>
<feature type="transmembrane region" description="Helical" evidence="7">
    <location>
        <begin position="207"/>
        <end position="223"/>
    </location>
</feature>
<evidence type="ECO:0000259" key="8">
    <source>
        <dbReference type="Pfam" id="PF04290"/>
    </source>
</evidence>
<keyword evidence="3" id="KW-1003">Cell membrane</keyword>
<feature type="transmembrane region" description="Helical" evidence="7">
    <location>
        <begin position="58"/>
        <end position="84"/>
    </location>
</feature>
<evidence type="ECO:0000256" key="5">
    <source>
        <dbReference type="ARBA" id="ARBA00022989"/>
    </source>
</evidence>
<evidence type="ECO:0000256" key="7">
    <source>
        <dbReference type="RuleBase" id="RU369079"/>
    </source>
</evidence>
<dbReference type="EMBL" id="FRDL01000004">
    <property type="protein sequence ID" value="SHN64441.1"/>
    <property type="molecule type" value="Genomic_DNA"/>
</dbReference>
<dbReference type="Pfam" id="PF04290">
    <property type="entry name" value="DctQ"/>
    <property type="match status" value="1"/>
</dbReference>
<accession>A0A1M7T1C6</accession>
<feature type="transmembrane region" description="Helical" evidence="7">
    <location>
        <begin position="243"/>
        <end position="272"/>
    </location>
</feature>
<comment type="function">
    <text evidence="7">Part of the tripartite ATP-independent periplasmic (TRAP) transport system.</text>
</comment>